<organism evidence="1 2">
    <name type="scientific">Plakobranchus ocellatus</name>
    <dbReference type="NCBI Taxonomy" id="259542"/>
    <lineage>
        <taxon>Eukaryota</taxon>
        <taxon>Metazoa</taxon>
        <taxon>Spiralia</taxon>
        <taxon>Lophotrochozoa</taxon>
        <taxon>Mollusca</taxon>
        <taxon>Gastropoda</taxon>
        <taxon>Heterobranchia</taxon>
        <taxon>Euthyneura</taxon>
        <taxon>Panpulmonata</taxon>
        <taxon>Sacoglossa</taxon>
        <taxon>Placobranchoidea</taxon>
        <taxon>Plakobranchidae</taxon>
        <taxon>Plakobranchus</taxon>
    </lineage>
</organism>
<evidence type="ECO:0000313" key="2">
    <source>
        <dbReference type="Proteomes" id="UP000735302"/>
    </source>
</evidence>
<accession>A0AAV4BG96</accession>
<reference evidence="1 2" key="1">
    <citation type="journal article" date="2021" name="Elife">
        <title>Chloroplast acquisition without the gene transfer in kleptoplastic sea slugs, Plakobranchus ocellatus.</title>
        <authorList>
            <person name="Maeda T."/>
            <person name="Takahashi S."/>
            <person name="Yoshida T."/>
            <person name="Shimamura S."/>
            <person name="Takaki Y."/>
            <person name="Nagai Y."/>
            <person name="Toyoda A."/>
            <person name="Suzuki Y."/>
            <person name="Arimoto A."/>
            <person name="Ishii H."/>
            <person name="Satoh N."/>
            <person name="Nishiyama T."/>
            <person name="Hasebe M."/>
            <person name="Maruyama T."/>
            <person name="Minagawa J."/>
            <person name="Obokata J."/>
            <person name="Shigenobu S."/>
        </authorList>
    </citation>
    <scope>NUCLEOTIDE SEQUENCE [LARGE SCALE GENOMIC DNA]</scope>
</reference>
<proteinExistence type="predicted"/>
<sequence length="89" mass="9102">MLVCVDEALVGDSVLESAHNSGKIIAMAGNACLTAGPVMFTNVTASELGDAFPFPASANLQDNGAIVRESPQERIVNAPLGTSALCLVE</sequence>
<comment type="caution">
    <text evidence="1">The sequence shown here is derived from an EMBL/GenBank/DDBJ whole genome shotgun (WGS) entry which is preliminary data.</text>
</comment>
<protein>
    <submittedName>
        <fullName evidence="1">Uncharacterized protein</fullName>
    </submittedName>
</protein>
<dbReference type="EMBL" id="BLXT01005381">
    <property type="protein sequence ID" value="GFO22361.1"/>
    <property type="molecule type" value="Genomic_DNA"/>
</dbReference>
<dbReference type="AlphaFoldDB" id="A0AAV4BG96"/>
<dbReference type="Proteomes" id="UP000735302">
    <property type="component" value="Unassembled WGS sequence"/>
</dbReference>
<name>A0AAV4BG96_9GAST</name>
<keyword evidence="2" id="KW-1185">Reference proteome</keyword>
<evidence type="ECO:0000313" key="1">
    <source>
        <dbReference type="EMBL" id="GFO22361.1"/>
    </source>
</evidence>
<gene>
    <name evidence="1" type="ORF">PoB_004886600</name>
</gene>